<keyword evidence="2" id="KW-1185">Reference proteome</keyword>
<reference evidence="1 2" key="1">
    <citation type="submission" date="2020-02" db="EMBL/GenBank/DDBJ databases">
        <title>Comparative genomics of sulfur disproportionating microorganisms.</title>
        <authorList>
            <person name="Ward L.M."/>
            <person name="Bertran E."/>
            <person name="Johnston D.T."/>
        </authorList>
    </citation>
    <scope>NUCLEOTIDE SEQUENCE [LARGE SCALE GENOMIC DNA]</scope>
    <source>
        <strain evidence="1 2">DSM 100025</strain>
    </source>
</reference>
<dbReference type="AlphaFoldDB" id="A0A6N9TLB9"/>
<evidence type="ECO:0000313" key="2">
    <source>
        <dbReference type="Proteomes" id="UP000469346"/>
    </source>
</evidence>
<accession>A0A6N9TLB9</accession>
<dbReference type="Pfam" id="PF13146">
    <property type="entry name" value="TRL"/>
    <property type="match status" value="1"/>
</dbReference>
<dbReference type="EMBL" id="JAAGRR010000030">
    <property type="protein sequence ID" value="NDY42025.1"/>
    <property type="molecule type" value="Genomic_DNA"/>
</dbReference>
<organism evidence="1 2">
    <name type="scientific">Dissulfurirhabdus thermomarina</name>
    <dbReference type="NCBI Taxonomy" id="1765737"/>
    <lineage>
        <taxon>Bacteria</taxon>
        <taxon>Deltaproteobacteria</taxon>
        <taxon>Dissulfurirhabdaceae</taxon>
        <taxon>Dissulfurirhabdus</taxon>
    </lineage>
</organism>
<dbReference type="PROSITE" id="PS51257">
    <property type="entry name" value="PROKAR_LIPOPROTEIN"/>
    <property type="match status" value="1"/>
</dbReference>
<sequence length="104" mass="11054">MRKILLRATFPVLALFLLSGCVATPIVGMVYTDIQGPVAATSQARSPKVGTATAVGYLGLVAMGDASIETAMKNGHITKIHHVDHKSYSILGIYNKFTTIVHGE</sequence>
<protein>
    <recommendedName>
        <fullName evidence="3">TRL-like protein family</fullName>
    </recommendedName>
</protein>
<proteinExistence type="predicted"/>
<evidence type="ECO:0008006" key="3">
    <source>
        <dbReference type="Google" id="ProtNLM"/>
    </source>
</evidence>
<name>A0A6N9TLB9_DISTH</name>
<evidence type="ECO:0000313" key="1">
    <source>
        <dbReference type="EMBL" id="NDY42025.1"/>
    </source>
</evidence>
<gene>
    <name evidence="1" type="ORF">G3N55_04065</name>
</gene>
<dbReference type="RefSeq" id="WP_163298173.1">
    <property type="nucleotide sequence ID" value="NZ_JAAGRR010000030.1"/>
</dbReference>
<dbReference type="InterPro" id="IPR025113">
    <property type="entry name" value="TRL-like"/>
</dbReference>
<comment type="caution">
    <text evidence="1">The sequence shown here is derived from an EMBL/GenBank/DDBJ whole genome shotgun (WGS) entry which is preliminary data.</text>
</comment>
<dbReference type="Proteomes" id="UP000469346">
    <property type="component" value="Unassembled WGS sequence"/>
</dbReference>